<feature type="transmembrane region" description="Helical" evidence="1">
    <location>
        <begin position="21"/>
        <end position="41"/>
    </location>
</feature>
<keyword evidence="1" id="KW-0472">Membrane</keyword>
<evidence type="ECO:0000256" key="1">
    <source>
        <dbReference type="SAM" id="Phobius"/>
    </source>
</evidence>
<accession>A0A3P6C4M0</accession>
<keyword evidence="1" id="KW-0812">Transmembrane</keyword>
<organism evidence="2">
    <name type="scientific">Brassica oleracea</name>
    <name type="common">Wild cabbage</name>
    <dbReference type="NCBI Taxonomy" id="3712"/>
    <lineage>
        <taxon>Eukaryota</taxon>
        <taxon>Viridiplantae</taxon>
        <taxon>Streptophyta</taxon>
        <taxon>Embryophyta</taxon>
        <taxon>Tracheophyta</taxon>
        <taxon>Spermatophyta</taxon>
        <taxon>Magnoliopsida</taxon>
        <taxon>eudicotyledons</taxon>
        <taxon>Gunneridae</taxon>
        <taxon>Pentapetalae</taxon>
        <taxon>rosids</taxon>
        <taxon>malvids</taxon>
        <taxon>Brassicales</taxon>
        <taxon>Brassicaceae</taxon>
        <taxon>Brassiceae</taxon>
        <taxon>Brassica</taxon>
    </lineage>
</organism>
<dbReference type="AlphaFoldDB" id="A0A3P6C4M0"/>
<evidence type="ECO:0000313" key="2">
    <source>
        <dbReference type="EMBL" id="VDD08144.1"/>
    </source>
</evidence>
<protein>
    <submittedName>
        <fullName evidence="2">Uncharacterized protein</fullName>
    </submittedName>
</protein>
<gene>
    <name evidence="2" type="ORF">BOLC4T23863H</name>
</gene>
<dbReference type="EMBL" id="LR031873">
    <property type="protein sequence ID" value="VDD08144.1"/>
    <property type="molecule type" value="Genomic_DNA"/>
</dbReference>
<sequence length="42" mass="4718">MISASEQRGAGGIMNKVKEKWLRSSGLAWLRSSVLIGYYILF</sequence>
<keyword evidence="1" id="KW-1133">Transmembrane helix</keyword>
<reference evidence="2" key="1">
    <citation type="submission" date="2018-11" db="EMBL/GenBank/DDBJ databases">
        <authorList>
            <consortium name="Genoscope - CEA"/>
            <person name="William W."/>
        </authorList>
    </citation>
    <scope>NUCLEOTIDE SEQUENCE</scope>
</reference>
<name>A0A3P6C4M0_BRAOL</name>
<proteinExistence type="predicted"/>